<feature type="transmembrane region" description="Helical" evidence="8">
    <location>
        <begin position="275"/>
        <end position="300"/>
    </location>
</feature>
<protein>
    <submittedName>
        <fullName evidence="10">EmrB/QacA family drug resistance transporter</fullName>
    </submittedName>
</protein>
<dbReference type="GO" id="GO:0022857">
    <property type="term" value="F:transmembrane transporter activity"/>
    <property type="evidence" value="ECO:0007669"/>
    <property type="project" value="InterPro"/>
</dbReference>
<dbReference type="AlphaFoldDB" id="A0AA48KAF8"/>
<sequence length="520" mass="56026">MSGAAQDRGAPFKWIIALALMLGTFMEVLDTSVANVALPHMKGTYAAGTDEITWVLTSYLVANAIVLPITGWLGNRFGRKRLYLFCLTGFTLASLAAGAAPSLAMLITARVIQGLTGGAMVPMSQAITMEAFPRSEQGIATAVFGIGVICGPIVGPLVGGWVTDNWSWPWIFWINIPVGILSYALASAFVDEAPDRRPEGAMDYWSLIFIAVGLGCLELFLNRGERLDWFESRTVTLYAACSALGLILFLWRSFTAERPLVDLRMFKLPEYASGMFLIFGASFGMYAAFVMLPLFVQTFLGWTPTWAGIMLSPGGVASVVAMMVAGLIMGRVDVRYTVAAGFLAQIYSSWLLTSINLHSGMGYLIYAWCFRGLGLGFVFVPIATVAMRRIPREAMGVAAGFFNLMRNEGGSVGIAVAATLLQTRSQFHHARLGEHLTPFSAPLQEGAQRLHLALGSASGLDPSSAGTLTQGVLGLEVVRQSYVMAFVDVFAFLVLVYVVCLPFVILLKDPGPGEGGVHIH</sequence>
<evidence type="ECO:0000256" key="8">
    <source>
        <dbReference type="SAM" id="Phobius"/>
    </source>
</evidence>
<proteinExistence type="inferred from homology"/>
<reference evidence="11" key="1">
    <citation type="journal article" date="2023" name="Int. J. Syst. Evol. Microbiol.">
        <title>Mesoterricola silvestris gen. nov., sp. nov., Mesoterricola sediminis sp. nov., Geothrix oryzae sp. nov., Geothrix edaphica sp. nov., Geothrix rubra sp. nov., and Geothrix limicola sp. nov., six novel members of Acidobacteriota isolated from soils.</title>
        <authorList>
            <person name="Itoh H."/>
            <person name="Sugisawa Y."/>
            <person name="Mise K."/>
            <person name="Xu Z."/>
            <person name="Kuniyasu M."/>
            <person name="Ushijima N."/>
            <person name="Kawano K."/>
            <person name="Kobayashi E."/>
            <person name="Shiratori Y."/>
            <person name="Masuda Y."/>
            <person name="Senoo K."/>
        </authorList>
    </citation>
    <scope>NUCLEOTIDE SEQUENCE [LARGE SCALE GENOMIC DNA]</scope>
    <source>
        <strain evidence="11">W79</strain>
    </source>
</reference>
<dbReference type="PROSITE" id="PS50850">
    <property type="entry name" value="MFS"/>
    <property type="match status" value="1"/>
</dbReference>
<name>A0AA48KAF8_9BACT</name>
<evidence type="ECO:0000313" key="10">
    <source>
        <dbReference type="EMBL" id="BDU74060.1"/>
    </source>
</evidence>
<evidence type="ECO:0000259" key="9">
    <source>
        <dbReference type="PROSITE" id="PS50850"/>
    </source>
</evidence>
<feature type="transmembrane region" description="Helical" evidence="8">
    <location>
        <begin position="139"/>
        <end position="158"/>
    </location>
</feature>
<evidence type="ECO:0000256" key="5">
    <source>
        <dbReference type="ARBA" id="ARBA00022692"/>
    </source>
</evidence>
<dbReference type="Gene3D" id="1.20.1250.20">
    <property type="entry name" value="MFS general substrate transporter like domains"/>
    <property type="match status" value="1"/>
</dbReference>
<feature type="transmembrane region" description="Helical" evidence="8">
    <location>
        <begin position="170"/>
        <end position="190"/>
    </location>
</feature>
<feature type="transmembrane region" description="Helical" evidence="8">
    <location>
        <begin position="306"/>
        <end position="329"/>
    </location>
</feature>
<dbReference type="InterPro" id="IPR011701">
    <property type="entry name" value="MFS"/>
</dbReference>
<evidence type="ECO:0000256" key="4">
    <source>
        <dbReference type="ARBA" id="ARBA00022475"/>
    </source>
</evidence>
<keyword evidence="7 8" id="KW-0472">Membrane</keyword>
<evidence type="ECO:0000256" key="7">
    <source>
        <dbReference type="ARBA" id="ARBA00023136"/>
    </source>
</evidence>
<keyword evidence="4" id="KW-1003">Cell membrane</keyword>
<dbReference type="NCBIfam" id="TIGR00711">
    <property type="entry name" value="efflux_EmrB"/>
    <property type="match status" value="1"/>
</dbReference>
<dbReference type="GO" id="GO:0005886">
    <property type="term" value="C:plasma membrane"/>
    <property type="evidence" value="ECO:0007669"/>
    <property type="project" value="UniProtKB-SubCell"/>
</dbReference>
<feature type="transmembrane region" description="Helical" evidence="8">
    <location>
        <begin position="54"/>
        <end position="75"/>
    </location>
</feature>
<dbReference type="PANTHER" id="PTHR42718">
    <property type="entry name" value="MAJOR FACILITATOR SUPERFAMILY MULTIDRUG TRANSPORTER MFSC"/>
    <property type="match status" value="1"/>
</dbReference>
<keyword evidence="5 8" id="KW-0812">Transmembrane</keyword>
<dbReference type="CDD" id="cd17503">
    <property type="entry name" value="MFS_LmrB_MDR_like"/>
    <property type="match status" value="1"/>
</dbReference>
<evidence type="ECO:0000313" key="11">
    <source>
        <dbReference type="Proteomes" id="UP001238179"/>
    </source>
</evidence>
<keyword evidence="6 8" id="KW-1133">Transmembrane helix</keyword>
<dbReference type="PRINTS" id="PR01036">
    <property type="entry name" value="TCRTETB"/>
</dbReference>
<accession>A0AA48KAF8</accession>
<dbReference type="EMBL" id="AP027080">
    <property type="protein sequence ID" value="BDU74060.1"/>
    <property type="molecule type" value="Genomic_DNA"/>
</dbReference>
<keyword evidence="11" id="KW-1185">Reference proteome</keyword>
<dbReference type="SUPFAM" id="SSF103473">
    <property type="entry name" value="MFS general substrate transporter"/>
    <property type="match status" value="1"/>
</dbReference>
<dbReference type="RefSeq" id="WP_316412731.1">
    <property type="nucleotide sequence ID" value="NZ_AP027080.1"/>
</dbReference>
<feature type="domain" description="Major facilitator superfamily (MFS) profile" evidence="9">
    <location>
        <begin position="16"/>
        <end position="512"/>
    </location>
</feature>
<dbReference type="InterPro" id="IPR020846">
    <property type="entry name" value="MFS_dom"/>
</dbReference>
<evidence type="ECO:0000256" key="3">
    <source>
        <dbReference type="ARBA" id="ARBA00022448"/>
    </source>
</evidence>
<gene>
    <name evidence="10" type="ORF">METEAL_32340</name>
</gene>
<dbReference type="Gene3D" id="1.20.1720.10">
    <property type="entry name" value="Multidrug resistance protein D"/>
    <property type="match status" value="1"/>
</dbReference>
<feature type="transmembrane region" description="Helical" evidence="8">
    <location>
        <begin position="202"/>
        <end position="223"/>
    </location>
</feature>
<feature type="transmembrane region" description="Helical" evidence="8">
    <location>
        <begin position="12"/>
        <end position="34"/>
    </location>
</feature>
<feature type="transmembrane region" description="Helical" evidence="8">
    <location>
        <begin position="235"/>
        <end position="254"/>
    </location>
</feature>
<feature type="transmembrane region" description="Helical" evidence="8">
    <location>
        <begin position="82"/>
        <end position="101"/>
    </location>
</feature>
<evidence type="ECO:0000256" key="2">
    <source>
        <dbReference type="ARBA" id="ARBA00008537"/>
    </source>
</evidence>
<feature type="transmembrane region" description="Helical" evidence="8">
    <location>
        <begin position="363"/>
        <end position="386"/>
    </location>
</feature>
<comment type="subcellular location">
    <subcellularLocation>
        <location evidence="1">Cell membrane</location>
        <topology evidence="1">Multi-pass membrane protein</topology>
    </subcellularLocation>
</comment>
<comment type="similarity">
    <text evidence="2">Belongs to the major facilitator superfamily. EmrB family.</text>
</comment>
<dbReference type="KEGG" id="msil:METEAL_32340"/>
<dbReference type="PANTHER" id="PTHR42718:SF9">
    <property type="entry name" value="MAJOR FACILITATOR SUPERFAMILY MULTIDRUG TRANSPORTER MFSC"/>
    <property type="match status" value="1"/>
</dbReference>
<evidence type="ECO:0000256" key="6">
    <source>
        <dbReference type="ARBA" id="ARBA00022989"/>
    </source>
</evidence>
<feature type="transmembrane region" description="Helical" evidence="8">
    <location>
        <begin position="482"/>
        <end position="507"/>
    </location>
</feature>
<evidence type="ECO:0000256" key="1">
    <source>
        <dbReference type="ARBA" id="ARBA00004651"/>
    </source>
</evidence>
<organism evidence="10 11">
    <name type="scientific">Mesoterricola silvestris</name>
    <dbReference type="NCBI Taxonomy" id="2927979"/>
    <lineage>
        <taxon>Bacteria</taxon>
        <taxon>Pseudomonadati</taxon>
        <taxon>Acidobacteriota</taxon>
        <taxon>Holophagae</taxon>
        <taxon>Holophagales</taxon>
        <taxon>Holophagaceae</taxon>
        <taxon>Mesoterricola</taxon>
    </lineage>
</organism>
<dbReference type="InterPro" id="IPR036259">
    <property type="entry name" value="MFS_trans_sf"/>
</dbReference>
<keyword evidence="3" id="KW-0813">Transport</keyword>
<dbReference type="Pfam" id="PF07690">
    <property type="entry name" value="MFS_1"/>
    <property type="match status" value="1"/>
</dbReference>
<dbReference type="InterPro" id="IPR004638">
    <property type="entry name" value="EmrB-like"/>
</dbReference>
<dbReference type="Proteomes" id="UP001238179">
    <property type="component" value="Chromosome"/>
</dbReference>